<dbReference type="Pfam" id="PF02463">
    <property type="entry name" value="SMC_N"/>
    <property type="match status" value="1"/>
</dbReference>
<dbReference type="EMBL" id="BAFN01000001">
    <property type="protein sequence ID" value="GAN32814.1"/>
    <property type="molecule type" value="Genomic_DNA"/>
</dbReference>
<organism evidence="3 4">
    <name type="scientific">Candidatus Brocadia sinica JPN1</name>
    <dbReference type="NCBI Taxonomy" id="1197129"/>
    <lineage>
        <taxon>Bacteria</taxon>
        <taxon>Pseudomonadati</taxon>
        <taxon>Planctomycetota</taxon>
        <taxon>Candidatus Brocadiia</taxon>
        <taxon>Candidatus Brocadiales</taxon>
        <taxon>Candidatus Brocadiaceae</taxon>
        <taxon>Candidatus Brocadia</taxon>
    </lineage>
</organism>
<name>A0ABQ0JVK4_9BACT</name>
<feature type="domain" description="RecF/RecN/SMC N-terminal" evidence="2">
    <location>
        <begin position="3"/>
        <end position="631"/>
    </location>
</feature>
<dbReference type="PANTHER" id="PTHR32114:SF2">
    <property type="entry name" value="ABC TRANSPORTER ABCH.3"/>
    <property type="match status" value="1"/>
</dbReference>
<protein>
    <recommendedName>
        <fullName evidence="2">RecF/RecN/SMC N-terminal domain-containing protein</fullName>
    </recommendedName>
</protein>
<feature type="coiled-coil region" evidence="1">
    <location>
        <begin position="331"/>
        <end position="400"/>
    </location>
</feature>
<dbReference type="SUPFAM" id="SSF52540">
    <property type="entry name" value="P-loop containing nucleoside triphosphate hydrolases"/>
    <property type="match status" value="1"/>
</dbReference>
<proteinExistence type="predicted"/>
<comment type="caution">
    <text evidence="3">The sequence shown here is derived from an EMBL/GenBank/DDBJ whole genome shotgun (WGS) entry which is preliminary data.</text>
</comment>
<dbReference type="InterPro" id="IPR003395">
    <property type="entry name" value="RecF/RecN/SMC_N"/>
</dbReference>
<dbReference type="Gene3D" id="3.40.50.300">
    <property type="entry name" value="P-loop containing nucleotide triphosphate hydrolases"/>
    <property type="match status" value="2"/>
</dbReference>
<sequence>MKLKSLEISGFRGIRKDISIDLDSSRSILIYGDNGSGKSSIADAFEWFYYDKIEHLSSEEIGTKGVSALRNIFLSDSNDAYVELNYSDSKCDSRKRLFYKKSKLTSEYSNASQNFNDYLTTSLKENLILRYKDLLRFILSTKAEKLEEISQIIGFSEVSKIKGILKKAVNDLKKELKLKNFDYHINTKQAHIIEQIGQNITDDEQYLGAIRELVIHLNLPIEVKDNSSIDTILGLLKKPEDKEAVTLQISYEKVIENLSSFKVSFNSICTSYKAFYEKCQQIAQNQETFKKISLEPLLSQGLSILEKRLYEDDKCPLCLQDKSRDELIDELRKRIEELSIFKKEKDAAEEEKNLTQRLIQGGLTEIENVLKEKSLLLEENSALRREIEQIKETISTALEKIRKASLSEVELINKLEDFISLDITALQNSISALTSKKEKIITGKKDDIIFTVYSKIISVGQSYSEIKSYQKALKILTQQQQSMELIYNEFVKRQREGLCSFLESISKDINDLYLFMNVSENVSEIELIPIDENEEFVGITLQFKFHGKPESPPHKYLSESHLNCLGICLFLASVKAFNKLNKFIVLDDVISSFDTNHRARFARLLVEKFNDYQIFLFTHEKDWFEIVSNMVKGKNWLIKKLKWDHEDGVYIEVPLSALIEEIESKIKKPDVSGLGNLIRKYLERLLKEICFNLEVKVRFLFNEHNENRMANELLSELKSKLKDRKCELKDQTVFGRLNASMFLGNRTSHDSTFTESIDDMKMFYGDVLELEGLFRCDQCNNLISKKHYDAVENTVKCSCGKIKYSWKK</sequence>
<dbReference type="RefSeq" id="WP_052562914.1">
    <property type="nucleotide sequence ID" value="NZ_BAFN01000001.1"/>
</dbReference>
<dbReference type="PANTHER" id="PTHR32114">
    <property type="entry name" value="ABC TRANSPORTER ABCH.3"/>
    <property type="match status" value="1"/>
</dbReference>
<keyword evidence="4" id="KW-1185">Reference proteome</keyword>
<accession>A0ABQ0JVK4</accession>
<evidence type="ECO:0000259" key="2">
    <source>
        <dbReference type="Pfam" id="PF02463"/>
    </source>
</evidence>
<dbReference type="Proteomes" id="UP000032309">
    <property type="component" value="Unassembled WGS sequence"/>
</dbReference>
<dbReference type="InterPro" id="IPR027417">
    <property type="entry name" value="P-loop_NTPase"/>
</dbReference>
<evidence type="ECO:0000256" key="1">
    <source>
        <dbReference type="SAM" id="Coils"/>
    </source>
</evidence>
<evidence type="ECO:0000313" key="4">
    <source>
        <dbReference type="Proteomes" id="UP000032309"/>
    </source>
</evidence>
<keyword evidence="1" id="KW-0175">Coiled coil</keyword>
<gene>
    <name evidence="3" type="ORF">BROSI_A1329</name>
</gene>
<reference evidence="4" key="1">
    <citation type="journal article" date="2015" name="Genome Announc.">
        <title>Draft Genome Sequence of an Anaerobic Ammonium-Oxidizing Bacterium, "Candidatus Brocadia sinica".</title>
        <authorList>
            <person name="Oshiki M."/>
            <person name="Shinyako-Hata K."/>
            <person name="Satoh H."/>
            <person name="Okabe S."/>
        </authorList>
    </citation>
    <scope>NUCLEOTIDE SEQUENCE [LARGE SCALE GENOMIC DNA]</scope>
    <source>
        <strain evidence="4">JPN1</strain>
    </source>
</reference>
<evidence type="ECO:0000313" key="3">
    <source>
        <dbReference type="EMBL" id="GAN32814.1"/>
    </source>
</evidence>